<gene>
    <name evidence="2" type="ORF">WR25_20628</name>
</gene>
<protein>
    <recommendedName>
        <fullName evidence="4">7TM GPCR serpentine receptor class x (Srx) domain-containing protein</fullName>
    </recommendedName>
</protein>
<dbReference type="PANTHER" id="PTHR22941">
    <property type="entry name" value="SERPENTINE RECEPTOR"/>
    <property type="match status" value="1"/>
</dbReference>
<dbReference type="InterPro" id="IPR053220">
    <property type="entry name" value="Nematode_rcpt-like_serp_H"/>
</dbReference>
<feature type="transmembrane region" description="Helical" evidence="1">
    <location>
        <begin position="89"/>
        <end position="108"/>
    </location>
</feature>
<name>A0A2A2KZY5_9BILA</name>
<proteinExistence type="predicted"/>
<feature type="transmembrane region" description="Helical" evidence="1">
    <location>
        <begin position="15"/>
        <end position="34"/>
    </location>
</feature>
<organism evidence="2 3">
    <name type="scientific">Diploscapter pachys</name>
    <dbReference type="NCBI Taxonomy" id="2018661"/>
    <lineage>
        <taxon>Eukaryota</taxon>
        <taxon>Metazoa</taxon>
        <taxon>Ecdysozoa</taxon>
        <taxon>Nematoda</taxon>
        <taxon>Chromadorea</taxon>
        <taxon>Rhabditida</taxon>
        <taxon>Rhabditina</taxon>
        <taxon>Rhabditomorpha</taxon>
        <taxon>Rhabditoidea</taxon>
        <taxon>Rhabditidae</taxon>
        <taxon>Diploscapter</taxon>
    </lineage>
</organism>
<evidence type="ECO:0000313" key="3">
    <source>
        <dbReference type="Proteomes" id="UP000218231"/>
    </source>
</evidence>
<feature type="transmembrane region" description="Helical" evidence="1">
    <location>
        <begin position="187"/>
        <end position="215"/>
    </location>
</feature>
<dbReference type="Proteomes" id="UP000218231">
    <property type="component" value="Unassembled WGS sequence"/>
</dbReference>
<evidence type="ECO:0000256" key="1">
    <source>
        <dbReference type="SAM" id="Phobius"/>
    </source>
</evidence>
<evidence type="ECO:0000313" key="2">
    <source>
        <dbReference type="EMBL" id="PAV79399.1"/>
    </source>
</evidence>
<dbReference type="InterPro" id="IPR019422">
    <property type="entry name" value="7TM_GPCR_serpentine_rcpt_Srh"/>
</dbReference>
<reference evidence="2 3" key="1">
    <citation type="journal article" date="2017" name="Curr. Biol.">
        <title>Genome architecture and evolution of a unichromosomal asexual nematode.</title>
        <authorList>
            <person name="Fradin H."/>
            <person name="Zegar C."/>
            <person name="Gutwein M."/>
            <person name="Lucas J."/>
            <person name="Kovtun M."/>
            <person name="Corcoran D."/>
            <person name="Baugh L.R."/>
            <person name="Kiontke K."/>
            <person name="Gunsalus K."/>
            <person name="Fitch D.H."/>
            <person name="Piano F."/>
        </authorList>
    </citation>
    <scope>NUCLEOTIDE SEQUENCE [LARGE SCALE GENOMIC DNA]</scope>
    <source>
        <strain evidence="2">PF1309</strain>
    </source>
</reference>
<dbReference type="Pfam" id="PF10318">
    <property type="entry name" value="7TM_GPCR_Srh"/>
    <property type="match status" value="1"/>
</dbReference>
<keyword evidence="1" id="KW-0812">Transmembrane</keyword>
<keyword evidence="1" id="KW-0472">Membrane</keyword>
<sequence>MFYAWENIYLAYFDILSPISGFINLFAIIVVLCKSPKKMGAYKWHLLNYQVISTLLDFSMTVLFKPIIYLPEIAGTMNGLLHISPKECMQMFITMIVITLLSISQLFIYRFQVLLRFNSIFKIKPLTFGILMGLSYILQVGFANYTWYRIDYDEAMEIHGAIEDHPILAPLENRPGLFIMRKTNSTFLFLITIVFCAAANGGTVAFCISASFIMIRMSSKRSWKTHLKLLKALIIQSIQFLGLLLA</sequence>
<keyword evidence="3" id="KW-1185">Reference proteome</keyword>
<accession>A0A2A2KZY5</accession>
<dbReference type="OrthoDB" id="5867301at2759"/>
<keyword evidence="1" id="KW-1133">Transmembrane helix</keyword>
<comment type="caution">
    <text evidence="2">The sequence shown here is derived from an EMBL/GenBank/DDBJ whole genome shotgun (WGS) entry which is preliminary data.</text>
</comment>
<dbReference type="AlphaFoldDB" id="A0A2A2KZY5"/>
<dbReference type="EMBL" id="LIAE01007420">
    <property type="protein sequence ID" value="PAV79399.1"/>
    <property type="molecule type" value="Genomic_DNA"/>
</dbReference>
<feature type="transmembrane region" description="Helical" evidence="1">
    <location>
        <begin position="46"/>
        <end position="69"/>
    </location>
</feature>
<feature type="transmembrane region" description="Helical" evidence="1">
    <location>
        <begin position="128"/>
        <end position="148"/>
    </location>
</feature>
<evidence type="ECO:0008006" key="4">
    <source>
        <dbReference type="Google" id="ProtNLM"/>
    </source>
</evidence>